<accession>A0ACB8BDC2</accession>
<proteinExistence type="predicted"/>
<dbReference type="EMBL" id="MU266460">
    <property type="protein sequence ID" value="KAH7923191.1"/>
    <property type="molecule type" value="Genomic_DNA"/>
</dbReference>
<protein>
    <submittedName>
        <fullName evidence="1">NAD(P)-binding protein</fullName>
    </submittedName>
</protein>
<keyword evidence="2" id="KW-1185">Reference proteome</keyword>
<gene>
    <name evidence="1" type="ORF">BV22DRAFT_1036653</name>
</gene>
<dbReference type="Proteomes" id="UP000790709">
    <property type="component" value="Unassembled WGS sequence"/>
</dbReference>
<comment type="caution">
    <text evidence="1">The sequence shown here is derived from an EMBL/GenBank/DDBJ whole genome shotgun (WGS) entry which is preliminary data.</text>
</comment>
<name>A0ACB8BDC2_9AGAM</name>
<reference evidence="1" key="1">
    <citation type="journal article" date="2021" name="New Phytol.">
        <title>Evolutionary innovations through gain and loss of genes in the ectomycorrhizal Boletales.</title>
        <authorList>
            <person name="Wu G."/>
            <person name="Miyauchi S."/>
            <person name="Morin E."/>
            <person name="Kuo A."/>
            <person name="Drula E."/>
            <person name="Varga T."/>
            <person name="Kohler A."/>
            <person name="Feng B."/>
            <person name="Cao Y."/>
            <person name="Lipzen A."/>
            <person name="Daum C."/>
            <person name="Hundley H."/>
            <person name="Pangilinan J."/>
            <person name="Johnson J."/>
            <person name="Barry K."/>
            <person name="LaButti K."/>
            <person name="Ng V."/>
            <person name="Ahrendt S."/>
            <person name="Min B."/>
            <person name="Choi I.G."/>
            <person name="Park H."/>
            <person name="Plett J.M."/>
            <person name="Magnuson J."/>
            <person name="Spatafora J.W."/>
            <person name="Nagy L.G."/>
            <person name="Henrissat B."/>
            <person name="Grigoriev I.V."/>
            <person name="Yang Z.L."/>
            <person name="Xu J."/>
            <person name="Martin F.M."/>
        </authorList>
    </citation>
    <scope>NUCLEOTIDE SEQUENCE</scope>
    <source>
        <strain evidence="1">KUC20120723A-06</strain>
    </source>
</reference>
<evidence type="ECO:0000313" key="2">
    <source>
        <dbReference type="Proteomes" id="UP000790709"/>
    </source>
</evidence>
<evidence type="ECO:0000313" key="1">
    <source>
        <dbReference type="EMBL" id="KAH7923191.1"/>
    </source>
</evidence>
<sequence>MSSQSQLVWLITGTSSGLGRELALAALKRGDKVIATARERSMSKLDDLRTQGANALELDVTAPLNGLREVAAKAIELYGRVGVLVNNAGYIQTGTLEECTPEESIEQFNANVFGPLNVSRAFLPYMRERQAGTIIFVGSIGSWKPFPTSGIYTSTKLAIRGLSETLNAEISPFGLRSICFEFGFFRTNFMAPDHRTPYQPRITDYNPMTEEMNKIFLAVDRNQPGDPVKGVELVIDVIKNEGIAKGKTFPTVLALGSDTYDLAKGTSELTLKRLEEWKDLTQSTDFPKTT</sequence>
<organism evidence="1 2">
    <name type="scientific">Leucogyrophana mollusca</name>
    <dbReference type="NCBI Taxonomy" id="85980"/>
    <lineage>
        <taxon>Eukaryota</taxon>
        <taxon>Fungi</taxon>
        <taxon>Dikarya</taxon>
        <taxon>Basidiomycota</taxon>
        <taxon>Agaricomycotina</taxon>
        <taxon>Agaricomycetes</taxon>
        <taxon>Agaricomycetidae</taxon>
        <taxon>Boletales</taxon>
        <taxon>Boletales incertae sedis</taxon>
        <taxon>Leucogyrophana</taxon>
    </lineage>
</organism>